<protein>
    <submittedName>
        <fullName evidence="3">Fe-S metabolism associated SufE</fullName>
    </submittedName>
</protein>
<keyword evidence="4" id="KW-1185">Reference proteome</keyword>
<name>E1IIK1_9CHLR</name>
<dbReference type="Gene3D" id="3.90.1010.10">
    <property type="match status" value="1"/>
</dbReference>
<dbReference type="PANTHER" id="PTHR43597">
    <property type="entry name" value="SULFUR ACCEPTOR PROTEIN CSDE"/>
    <property type="match status" value="1"/>
</dbReference>
<dbReference type="OrthoDB" id="9806335at2"/>
<dbReference type="SUPFAM" id="SSF82649">
    <property type="entry name" value="SufE/NifU"/>
    <property type="match status" value="1"/>
</dbReference>
<dbReference type="eggNOG" id="COG2166">
    <property type="taxonomic scope" value="Bacteria"/>
</dbReference>
<dbReference type="PANTHER" id="PTHR43597:SF5">
    <property type="entry name" value="SUFE-LIKE PROTEIN 2, CHLOROPLASTIC"/>
    <property type="match status" value="1"/>
</dbReference>
<comment type="similarity">
    <text evidence="1">Belongs to the SufE family.</text>
</comment>
<dbReference type="Proteomes" id="UP000054010">
    <property type="component" value="Unassembled WGS sequence"/>
</dbReference>
<dbReference type="Pfam" id="PF02657">
    <property type="entry name" value="SufE"/>
    <property type="match status" value="1"/>
</dbReference>
<dbReference type="STRING" id="765420.OSCT_3152"/>
<dbReference type="EMBL" id="ADVR01000139">
    <property type="protein sequence ID" value="EFO78991.1"/>
    <property type="molecule type" value="Genomic_DNA"/>
</dbReference>
<evidence type="ECO:0000256" key="1">
    <source>
        <dbReference type="ARBA" id="ARBA00010282"/>
    </source>
</evidence>
<gene>
    <name evidence="3" type="ORF">OSCT_3152</name>
</gene>
<organism evidence="3 4">
    <name type="scientific">Oscillochloris trichoides DG-6</name>
    <dbReference type="NCBI Taxonomy" id="765420"/>
    <lineage>
        <taxon>Bacteria</taxon>
        <taxon>Bacillati</taxon>
        <taxon>Chloroflexota</taxon>
        <taxon>Chloroflexia</taxon>
        <taxon>Chloroflexales</taxon>
        <taxon>Chloroflexineae</taxon>
        <taxon>Oscillochloridaceae</taxon>
        <taxon>Oscillochloris</taxon>
    </lineage>
</organism>
<evidence type="ECO:0000313" key="3">
    <source>
        <dbReference type="EMBL" id="EFO78991.1"/>
    </source>
</evidence>
<proteinExistence type="inferred from homology"/>
<evidence type="ECO:0000313" key="4">
    <source>
        <dbReference type="Proteomes" id="UP000054010"/>
    </source>
</evidence>
<dbReference type="HOGENOM" id="CLU_124502_2_0_0"/>
<reference evidence="3 4" key="1">
    <citation type="journal article" date="2011" name="J. Bacteriol.">
        <title>Draft genome sequence of the anoxygenic filamentous phototrophic bacterium Oscillochloris trichoides subsp. DG-6.</title>
        <authorList>
            <person name="Kuznetsov B.B."/>
            <person name="Ivanovsky R.N."/>
            <person name="Keppen O.I."/>
            <person name="Sukhacheva M.V."/>
            <person name="Bumazhkin B.K."/>
            <person name="Patutina E.O."/>
            <person name="Beletsky A.V."/>
            <person name="Mardanov A.V."/>
            <person name="Baslerov R.V."/>
            <person name="Panteleeva A.N."/>
            <person name="Kolganova T.V."/>
            <person name="Ravin N.V."/>
            <person name="Skryabin K.G."/>
        </authorList>
    </citation>
    <scope>NUCLEOTIDE SEQUENCE [LARGE SCALE GENOMIC DNA]</scope>
    <source>
        <strain evidence="3 4">DG-6</strain>
    </source>
</reference>
<accession>E1IIK1</accession>
<evidence type="ECO:0000259" key="2">
    <source>
        <dbReference type="Pfam" id="PF02657"/>
    </source>
</evidence>
<comment type="caution">
    <text evidence="3">The sequence shown here is derived from an EMBL/GenBank/DDBJ whole genome shotgun (WGS) entry which is preliminary data.</text>
</comment>
<feature type="domain" description="Fe-S metabolism associated" evidence="2">
    <location>
        <begin position="14"/>
        <end position="136"/>
    </location>
</feature>
<dbReference type="AlphaFoldDB" id="E1IIK1"/>
<dbReference type="InterPro" id="IPR003808">
    <property type="entry name" value="Fe-S_metab-assoc_dom"/>
</dbReference>
<sequence length="142" mass="15854">MTSPELPPRLREIVEEFQQCDRDEKLELLLEFADRLPPLPEMLQGHAHMQQVHECMSPVFVYAEREGAGVRFSVDVPPEAPTTRGYAVLLAEGLHGATPDQVVAIPADFFYAMGLQQVLSPQRLNGISAILAYMKRLVLKLG</sequence>